<evidence type="ECO:0000256" key="1">
    <source>
        <dbReference type="SAM" id="Coils"/>
    </source>
</evidence>
<proteinExistence type="predicted"/>
<feature type="region of interest" description="Disordered" evidence="2">
    <location>
        <begin position="1"/>
        <end position="42"/>
    </location>
</feature>
<protein>
    <recommendedName>
        <fullName evidence="5">Peptidase M15C domain-containing protein</fullName>
    </recommendedName>
</protein>
<name>A0ABQ3YXK4_9ACTN</name>
<dbReference type="RefSeq" id="WP_203728075.1">
    <property type="nucleotide sequence ID" value="NZ_BAAATX010000001.1"/>
</dbReference>
<keyword evidence="1" id="KW-0175">Coiled coil</keyword>
<evidence type="ECO:0008006" key="5">
    <source>
        <dbReference type="Google" id="ProtNLM"/>
    </source>
</evidence>
<evidence type="ECO:0000313" key="3">
    <source>
        <dbReference type="EMBL" id="GIE02318.1"/>
    </source>
</evidence>
<reference evidence="3 4" key="1">
    <citation type="submission" date="2021-01" db="EMBL/GenBank/DDBJ databases">
        <title>Whole genome shotgun sequence of Actinoplanes durhamensis NBRC 14914.</title>
        <authorList>
            <person name="Komaki H."/>
            <person name="Tamura T."/>
        </authorList>
    </citation>
    <scope>NUCLEOTIDE SEQUENCE [LARGE SCALE GENOMIC DNA]</scope>
    <source>
        <strain evidence="3 4">NBRC 14914</strain>
    </source>
</reference>
<evidence type="ECO:0000313" key="4">
    <source>
        <dbReference type="Proteomes" id="UP000637628"/>
    </source>
</evidence>
<gene>
    <name evidence="3" type="ORF">Adu01nite_36680</name>
</gene>
<feature type="compositionally biased region" description="Low complexity" evidence="2">
    <location>
        <begin position="69"/>
        <end position="80"/>
    </location>
</feature>
<organism evidence="3 4">
    <name type="scientific">Paractinoplanes durhamensis</name>
    <dbReference type="NCBI Taxonomy" id="113563"/>
    <lineage>
        <taxon>Bacteria</taxon>
        <taxon>Bacillati</taxon>
        <taxon>Actinomycetota</taxon>
        <taxon>Actinomycetes</taxon>
        <taxon>Micromonosporales</taxon>
        <taxon>Micromonosporaceae</taxon>
        <taxon>Paractinoplanes</taxon>
    </lineage>
</organism>
<dbReference type="Proteomes" id="UP000637628">
    <property type="component" value="Unassembled WGS sequence"/>
</dbReference>
<evidence type="ECO:0000256" key="2">
    <source>
        <dbReference type="SAM" id="MobiDB-lite"/>
    </source>
</evidence>
<keyword evidence="4" id="KW-1185">Reference proteome</keyword>
<sequence>MVGRLRAAEDAAAEQESAPVPARPPVQSNQETVARLGAAPNGRDDVAAIGGLAGNRAVAQWLGSDVSTPSAGPAGPLAFGPAPPGPTTNGPGTTTGVPQKAPAPPQPAGTTPPVAKVAEPPPPIDWIEALPAHIKRQIDNFSEGQVKAADAGNQALLDARARNRVTFMKTMRWAMGNDDAVIQKHFEEIQPIDVGDGEQLWAHVSTRERLLEVKAELEAQGVPMPGTTVGLGMRGDHLFRVEKKLSRGWFTHAAGFAVDWRAAATPKIKDPRLIALFEMVTGGRPDMKTSVESDKRIDLEIKMGAGTADAVESKKLLDSVEAEYKRLQEGSEKFKTDLPAGTMDRLRELEQARFAVPTAQRKLARLLAKRPKAKPEEIQAAKDAVAAAEKHYTEVRTKIGPDLPKLFEPWTKKIDEKIAVLDQHFKDANIDVELLTSDFGLQERADKITALQQADAGAARKAGPEVGKLRQLHQDAVALQARIDAAKAAGLSDPDLAKVEEAVGGVLRGVDPLEEALTGIVPKAKFEIKPAKVGSAKETVATLKAAADKLGPRFTDLAKRIVPAAATFDQNEADVVTTKEDLALRRKFRDDKTAVLGKKKIDTLIDEKFQLLTLKSLKDGLINNTDGFVFGSKLDVNDPALDQLFGLMPESRGGFFTPDPEGGENEAKAGKFSGEHGYGLMFVKSMVAHGFEPGMAWRGGSDPMHFELAEGRKFLTSAGADPVEAGATLRAVEAIIP</sequence>
<accession>A0ABQ3YXK4</accession>
<feature type="compositionally biased region" description="Low complexity" evidence="2">
    <location>
        <begin position="87"/>
        <end position="100"/>
    </location>
</feature>
<feature type="region of interest" description="Disordered" evidence="2">
    <location>
        <begin position="67"/>
        <end position="113"/>
    </location>
</feature>
<feature type="coiled-coil region" evidence="1">
    <location>
        <begin position="310"/>
        <end position="337"/>
    </location>
</feature>
<dbReference type="EMBL" id="BOML01000031">
    <property type="protein sequence ID" value="GIE02318.1"/>
    <property type="molecule type" value="Genomic_DNA"/>
</dbReference>
<comment type="caution">
    <text evidence="3">The sequence shown here is derived from an EMBL/GenBank/DDBJ whole genome shotgun (WGS) entry which is preliminary data.</text>
</comment>